<name>A0ACB9M563_9MYRT</name>
<proteinExistence type="predicted"/>
<comment type="caution">
    <text evidence="1">The sequence shown here is derived from an EMBL/GenBank/DDBJ whole genome shotgun (WGS) entry which is preliminary data.</text>
</comment>
<reference evidence="2" key="1">
    <citation type="journal article" date="2023" name="Front. Plant Sci.">
        <title>Chromosomal-level genome assembly of Melastoma candidum provides insights into trichome evolution.</title>
        <authorList>
            <person name="Zhong Y."/>
            <person name="Wu W."/>
            <person name="Sun C."/>
            <person name="Zou P."/>
            <person name="Liu Y."/>
            <person name="Dai S."/>
            <person name="Zhou R."/>
        </authorList>
    </citation>
    <scope>NUCLEOTIDE SEQUENCE [LARGE SCALE GENOMIC DNA]</scope>
</reference>
<dbReference type="EMBL" id="CM042889">
    <property type="protein sequence ID" value="KAI4319393.1"/>
    <property type="molecule type" value="Genomic_DNA"/>
</dbReference>
<gene>
    <name evidence="1" type="ORF">MLD38_032993</name>
</gene>
<dbReference type="Proteomes" id="UP001057402">
    <property type="component" value="Chromosome 10"/>
</dbReference>
<keyword evidence="2" id="KW-1185">Reference proteome</keyword>
<protein>
    <submittedName>
        <fullName evidence="1">Uncharacterized protein</fullName>
    </submittedName>
</protein>
<accession>A0ACB9M563</accession>
<evidence type="ECO:0000313" key="1">
    <source>
        <dbReference type="EMBL" id="KAI4319393.1"/>
    </source>
</evidence>
<organism evidence="1 2">
    <name type="scientific">Melastoma candidum</name>
    <dbReference type="NCBI Taxonomy" id="119954"/>
    <lineage>
        <taxon>Eukaryota</taxon>
        <taxon>Viridiplantae</taxon>
        <taxon>Streptophyta</taxon>
        <taxon>Embryophyta</taxon>
        <taxon>Tracheophyta</taxon>
        <taxon>Spermatophyta</taxon>
        <taxon>Magnoliopsida</taxon>
        <taxon>eudicotyledons</taxon>
        <taxon>Gunneridae</taxon>
        <taxon>Pentapetalae</taxon>
        <taxon>rosids</taxon>
        <taxon>malvids</taxon>
        <taxon>Myrtales</taxon>
        <taxon>Melastomataceae</taxon>
        <taxon>Melastomatoideae</taxon>
        <taxon>Melastomateae</taxon>
        <taxon>Melastoma</taxon>
    </lineage>
</organism>
<sequence length="915" mass="102933">MAETKDRKRDRRRSGPSSNRSKQRKTMNHETDGRRGRKRTGPRLPNALRRGLDLLNPRKDGGDSDGDESINSDVAANDVYEYEEEVPQEESRKNRRFDRVENLEYHLPDHFEDEDVASDDDDGSDDDEVRGEKGGNGSDEDGEEEIEDEANHLRMLQGITGLPSEAFQGKKKRKLDVVSEAYPESEYNPTQDVLEGEGRITVQDLLEPLQGGAAFGELRKRVSQIEKNSMTMHAPLPKSDREKLERKVAYEHSKKDITKWEPLVKRNREAPTVFFNEDINVGYSTVGAIASEFQPRTEFEKKIASVVYDDKIMEAHKNDGAKLLELNLTSVEDERSRRERIAKMRSLLFRHEIKQKHIKKIKSKTYHRLMKKDKLKAASAQMEMDPEAAKEQAMKQEFKRAEERLTLKHKNSSKWAKRILKRGLNTQDEGTRVAIAEQLNQHALLTRKMNSMRNNSSSDASSDEDDDQSGLSDHEVASNLLAKAKEKTLKVLDEEEQVPDSGVLSLPFMIRGLKKKKDAAMEEARLALEEYELSAKQMEDVHEAENGKASSSKGRMVFGAVKQPASKSNSAPKTQRVVDDSDYEEEVEAEGNSDVGMHPVGTLQNEGHGDMTLHGLVKGDEHHVFQSFGDIVKDPGPKTTYDVAIFASGSWRKPLKNSKEKPEEPSTKGSKQKQGISVVRVGSLDKDPKGASEDSGTDDDEVEMIDGILSNEPRESYELPSQDELVRQAFAGDDVEEDFEKDKLEILNEENPEPEKPVLVPGWGQWTNVQQKKGMPSWIVKEHEDAKKKREEALKKRKDANLKNVIISEKIDKKVEKLLTTGLPFPFTSKDVFEQSIRMPLGPDFNPATAIGALNRPEVVKKSGIIIKPIKFEEVDPHERADGGAMGAQKAASSQKSKSGGKKTNKKKEVAANKR</sequence>
<evidence type="ECO:0000313" key="2">
    <source>
        <dbReference type="Proteomes" id="UP001057402"/>
    </source>
</evidence>